<dbReference type="RefSeq" id="WP_231249146.1">
    <property type="nucleotide sequence ID" value="NZ_BAAAMQ010000010.1"/>
</dbReference>
<accession>A0ABN2X407</accession>
<dbReference type="SUPFAM" id="SSF52309">
    <property type="entry name" value="N-(deoxy)ribosyltransferase-like"/>
    <property type="match status" value="1"/>
</dbReference>
<evidence type="ECO:0000313" key="1">
    <source>
        <dbReference type="EMBL" id="GAA2104848.1"/>
    </source>
</evidence>
<reference evidence="1 2" key="1">
    <citation type="journal article" date="2019" name="Int. J. Syst. Evol. Microbiol.">
        <title>The Global Catalogue of Microorganisms (GCM) 10K type strain sequencing project: providing services to taxonomists for standard genome sequencing and annotation.</title>
        <authorList>
            <consortium name="The Broad Institute Genomics Platform"/>
            <consortium name="The Broad Institute Genome Sequencing Center for Infectious Disease"/>
            <person name="Wu L."/>
            <person name="Ma J."/>
        </authorList>
    </citation>
    <scope>NUCLEOTIDE SEQUENCE [LARGE SCALE GENOMIC DNA]</scope>
    <source>
        <strain evidence="1 2">JCM 13813</strain>
    </source>
</reference>
<proteinExistence type="predicted"/>
<organism evidence="1 2">
    <name type="scientific">Nocardioides furvisabuli</name>
    <dbReference type="NCBI Taxonomy" id="375542"/>
    <lineage>
        <taxon>Bacteria</taxon>
        <taxon>Bacillati</taxon>
        <taxon>Actinomycetota</taxon>
        <taxon>Actinomycetes</taxon>
        <taxon>Propionibacteriales</taxon>
        <taxon>Nocardioidaceae</taxon>
        <taxon>Nocardioides</taxon>
    </lineage>
</organism>
<protein>
    <recommendedName>
        <fullName evidence="3">Nucleoside 2-deoxyribosyltransferase</fullName>
    </recommendedName>
</protein>
<gene>
    <name evidence="1" type="ORF">GCM10009726_17040</name>
</gene>
<comment type="caution">
    <text evidence="1">The sequence shown here is derived from an EMBL/GenBank/DDBJ whole genome shotgun (WGS) entry which is preliminary data.</text>
</comment>
<dbReference type="EMBL" id="BAAAMQ010000010">
    <property type="protein sequence ID" value="GAA2104848.1"/>
    <property type="molecule type" value="Genomic_DNA"/>
</dbReference>
<dbReference type="Proteomes" id="UP001501161">
    <property type="component" value="Unassembled WGS sequence"/>
</dbReference>
<dbReference type="Gene3D" id="3.40.50.450">
    <property type="match status" value="1"/>
</dbReference>
<name>A0ABN2X407_9ACTN</name>
<evidence type="ECO:0000313" key="2">
    <source>
        <dbReference type="Proteomes" id="UP001501161"/>
    </source>
</evidence>
<sequence>MKVYVAGPLADAAAVRAVQDAVVAAGHQLSLDWTRGPDVAFADGYGSDLAMSADIATTDLDGVMDADAVLVVASDHEGRGMFVELGAALARAREGDLAHVVVVGHVRHDSVFYYHPAVQRASTVEEWLASL</sequence>
<keyword evidence="2" id="KW-1185">Reference proteome</keyword>
<evidence type="ECO:0008006" key="3">
    <source>
        <dbReference type="Google" id="ProtNLM"/>
    </source>
</evidence>